<feature type="chain" id="PRO_5016446075" evidence="8">
    <location>
        <begin position="24"/>
        <end position="414"/>
    </location>
</feature>
<evidence type="ECO:0000256" key="5">
    <source>
        <dbReference type="ARBA" id="ARBA00022729"/>
    </source>
</evidence>
<dbReference type="SUPFAM" id="SSF56935">
    <property type="entry name" value="Porins"/>
    <property type="match status" value="1"/>
</dbReference>
<dbReference type="GO" id="GO:0015483">
    <property type="term" value="F:long-chain fatty acid transporting porin activity"/>
    <property type="evidence" value="ECO:0007669"/>
    <property type="project" value="TreeGrafter"/>
</dbReference>
<sequence length="414" mass="45042">MMKNFNKTLLAIAVTLASTQAIAAGFQLNSQSATGLGRAFAGDAVIADNASAMARNPAAMALFDTTSISVGMTYIDTDVTLSDAQYSLAPMGSSNPQAIPDVSDIGGASLVPNIFIVHPLNDKWAVGFGTYSNFGTTTEYPDDFAAELFGGTTKVRSVNIQASVSYRINEQFSLGAGIDVIKGSGNLQREFMGNTILDVDAEGYGLGWHVGAIYEVNENHRFGLSYRDSPTIKAEGDFQYLGQSAADDTLHLPLPAMAEFSGFHQLTNQFALHYSAQFIQWSAFDTLDTDEFGTIKEYNWRDTWHLSLGGTYTINDTWTARAGYMYDMGAVDQIKSIAIPDSDRQWFSAGLTYSLSKHADIDLGITYLMGEDVNVTETQNLPPLDGKDIPFVAQINGTTLANAWLYGIQYSYKF</sequence>
<dbReference type="GO" id="GO:0009279">
    <property type="term" value="C:cell outer membrane"/>
    <property type="evidence" value="ECO:0007669"/>
    <property type="project" value="UniProtKB-SubCell"/>
</dbReference>
<evidence type="ECO:0000313" key="9">
    <source>
        <dbReference type="EMBL" id="SQH76164.1"/>
    </source>
</evidence>
<comment type="similarity">
    <text evidence="2">Belongs to the OmpP1/FadL family.</text>
</comment>
<evidence type="ECO:0000256" key="4">
    <source>
        <dbReference type="ARBA" id="ARBA00022692"/>
    </source>
</evidence>
<evidence type="ECO:0000256" key="7">
    <source>
        <dbReference type="ARBA" id="ARBA00023237"/>
    </source>
</evidence>
<dbReference type="EMBL" id="LS483452">
    <property type="protein sequence ID" value="SQH76164.1"/>
    <property type="molecule type" value="Genomic_DNA"/>
</dbReference>
<evidence type="ECO:0000256" key="2">
    <source>
        <dbReference type="ARBA" id="ARBA00008163"/>
    </source>
</evidence>
<gene>
    <name evidence="9" type="ORF">SHEWBE_2198</name>
</gene>
<keyword evidence="5 8" id="KW-0732">Signal</keyword>
<dbReference type="RefSeq" id="WP_172605673.1">
    <property type="nucleotide sequence ID" value="NZ_LS483452.1"/>
</dbReference>
<organism evidence="9 10">
    <name type="scientific">Shewanella benthica</name>
    <dbReference type="NCBI Taxonomy" id="43661"/>
    <lineage>
        <taxon>Bacteria</taxon>
        <taxon>Pseudomonadati</taxon>
        <taxon>Pseudomonadota</taxon>
        <taxon>Gammaproteobacteria</taxon>
        <taxon>Alteromonadales</taxon>
        <taxon>Shewanellaceae</taxon>
        <taxon>Shewanella</taxon>
    </lineage>
</organism>
<evidence type="ECO:0000256" key="8">
    <source>
        <dbReference type="SAM" id="SignalP"/>
    </source>
</evidence>
<proteinExistence type="inferred from homology"/>
<dbReference type="InterPro" id="IPR005017">
    <property type="entry name" value="OMPP1/FadL/TodX"/>
</dbReference>
<dbReference type="Proteomes" id="UP000250123">
    <property type="component" value="Chromosome SHEWBE"/>
</dbReference>
<keyword evidence="4" id="KW-0812">Transmembrane</keyword>
<evidence type="ECO:0000256" key="6">
    <source>
        <dbReference type="ARBA" id="ARBA00023136"/>
    </source>
</evidence>
<dbReference type="KEGG" id="sbk:SHEWBE_2198"/>
<accession>A0A330M413</accession>
<reference evidence="10" key="1">
    <citation type="submission" date="2018-06" db="EMBL/GenBank/DDBJ databases">
        <authorList>
            <person name="Cea G.-C."/>
            <person name="William W."/>
        </authorList>
    </citation>
    <scope>NUCLEOTIDE SEQUENCE [LARGE SCALE GENOMIC DNA]</scope>
    <source>
        <strain evidence="10">DB21MT-2</strain>
    </source>
</reference>
<dbReference type="Gene3D" id="2.40.160.60">
    <property type="entry name" value="Outer membrane protein transport protein (OMPP1/FadL/TodX)"/>
    <property type="match status" value="1"/>
</dbReference>
<dbReference type="Pfam" id="PF03349">
    <property type="entry name" value="Toluene_X"/>
    <property type="match status" value="1"/>
</dbReference>
<comment type="subcellular location">
    <subcellularLocation>
        <location evidence="1">Cell outer membrane</location>
        <topology evidence="1">Multi-pass membrane protein</topology>
    </subcellularLocation>
</comment>
<evidence type="ECO:0000256" key="1">
    <source>
        <dbReference type="ARBA" id="ARBA00004571"/>
    </source>
</evidence>
<dbReference type="AlphaFoldDB" id="A0A330M413"/>
<dbReference type="PANTHER" id="PTHR35093">
    <property type="entry name" value="OUTER MEMBRANE PROTEIN NMB0088-RELATED"/>
    <property type="match status" value="1"/>
</dbReference>
<evidence type="ECO:0000256" key="3">
    <source>
        <dbReference type="ARBA" id="ARBA00022452"/>
    </source>
</evidence>
<protein>
    <submittedName>
        <fullName evidence="9">Putative long-chain fatty acid transport protein</fullName>
    </submittedName>
</protein>
<evidence type="ECO:0000313" key="10">
    <source>
        <dbReference type="Proteomes" id="UP000250123"/>
    </source>
</evidence>
<dbReference type="PANTHER" id="PTHR35093:SF1">
    <property type="entry name" value="OUTER MEMBRANE LONG-CHAIN FATTY ACID RECEPTOR FADL FAMILY"/>
    <property type="match status" value="1"/>
</dbReference>
<feature type="signal peptide" evidence="8">
    <location>
        <begin position="1"/>
        <end position="23"/>
    </location>
</feature>
<keyword evidence="6" id="KW-0472">Membrane</keyword>
<keyword evidence="3" id="KW-1134">Transmembrane beta strand</keyword>
<keyword evidence="7" id="KW-0998">Cell outer membrane</keyword>
<name>A0A330M413_9GAMM</name>